<dbReference type="AlphaFoldDB" id="A0A4Y2WEK7"/>
<gene>
    <name evidence="2" type="ORF">AVEN_191209_1</name>
    <name evidence="3" type="ORF">AVEN_210633_1</name>
</gene>
<accession>A0A4Y2WEK7</accession>
<sequence length="187" mass="21011">MVDTEVLPNDTYRFSQLESSNGRLYATTAHVIQLKAWRSWNEDDDHPSGNSDDEPEMQRPKLNTNSQQITSNDNNGTFDSAQLTSFLARTADETLMSLPMDQHYYRSESNSLLARTADRTPKTFALQGDPSRSAFTPSSKRSPYIVSPADPDVIWNVLVHSSVSPLLIIEDIEKIPAPFRSHISSPR</sequence>
<reference evidence="3 4" key="1">
    <citation type="journal article" date="2019" name="Sci. Rep.">
        <title>Orb-weaving spider Araneus ventricosus genome elucidates the spidroin gene catalogue.</title>
        <authorList>
            <person name="Kono N."/>
            <person name="Nakamura H."/>
            <person name="Ohtoshi R."/>
            <person name="Moran D.A.P."/>
            <person name="Shinohara A."/>
            <person name="Yoshida Y."/>
            <person name="Fujiwara M."/>
            <person name="Mori M."/>
            <person name="Tomita M."/>
            <person name="Arakawa K."/>
        </authorList>
    </citation>
    <scope>NUCLEOTIDE SEQUENCE [LARGE SCALE GENOMIC DNA]</scope>
</reference>
<comment type="caution">
    <text evidence="3">The sequence shown here is derived from an EMBL/GenBank/DDBJ whole genome shotgun (WGS) entry which is preliminary data.</text>
</comment>
<feature type="compositionally biased region" description="Polar residues" evidence="1">
    <location>
        <begin position="61"/>
        <end position="77"/>
    </location>
</feature>
<dbReference type="OrthoDB" id="6511622at2759"/>
<dbReference type="EMBL" id="BGPR01058338">
    <property type="protein sequence ID" value="GBO34497.1"/>
    <property type="molecule type" value="Genomic_DNA"/>
</dbReference>
<evidence type="ECO:0000313" key="4">
    <source>
        <dbReference type="Proteomes" id="UP000499080"/>
    </source>
</evidence>
<evidence type="ECO:0000313" key="2">
    <source>
        <dbReference type="EMBL" id="GBO34494.1"/>
    </source>
</evidence>
<evidence type="ECO:0000256" key="1">
    <source>
        <dbReference type="SAM" id="MobiDB-lite"/>
    </source>
</evidence>
<name>A0A4Y2WEK7_ARAVE</name>
<organism evidence="3 4">
    <name type="scientific">Araneus ventricosus</name>
    <name type="common">Orbweaver spider</name>
    <name type="synonym">Epeira ventricosa</name>
    <dbReference type="NCBI Taxonomy" id="182803"/>
    <lineage>
        <taxon>Eukaryota</taxon>
        <taxon>Metazoa</taxon>
        <taxon>Ecdysozoa</taxon>
        <taxon>Arthropoda</taxon>
        <taxon>Chelicerata</taxon>
        <taxon>Arachnida</taxon>
        <taxon>Araneae</taxon>
        <taxon>Araneomorphae</taxon>
        <taxon>Entelegynae</taxon>
        <taxon>Araneoidea</taxon>
        <taxon>Araneidae</taxon>
        <taxon>Araneus</taxon>
    </lineage>
</organism>
<protein>
    <submittedName>
        <fullName evidence="3">Uncharacterized protein</fullName>
    </submittedName>
</protein>
<dbReference type="Proteomes" id="UP000499080">
    <property type="component" value="Unassembled WGS sequence"/>
</dbReference>
<dbReference type="EMBL" id="BGPR01058332">
    <property type="protein sequence ID" value="GBO34494.1"/>
    <property type="molecule type" value="Genomic_DNA"/>
</dbReference>
<feature type="region of interest" description="Disordered" evidence="1">
    <location>
        <begin position="41"/>
        <end position="77"/>
    </location>
</feature>
<evidence type="ECO:0000313" key="3">
    <source>
        <dbReference type="EMBL" id="GBO34497.1"/>
    </source>
</evidence>
<keyword evidence="4" id="KW-1185">Reference proteome</keyword>
<proteinExistence type="predicted"/>